<name>A0AA39FP45_9HYME</name>
<reference evidence="3" key="1">
    <citation type="journal article" date="2023" name="bioRxiv">
        <title>Scaffold-level genome assemblies of two parasitoid biocontrol wasps reveal the parthenogenesis mechanism and an associated novel virus.</title>
        <authorList>
            <person name="Inwood S."/>
            <person name="Skelly J."/>
            <person name="Guhlin J."/>
            <person name="Harrop T."/>
            <person name="Goldson S."/>
            <person name="Dearden P."/>
        </authorList>
    </citation>
    <scope>NUCLEOTIDE SEQUENCE</scope>
    <source>
        <strain evidence="3">Irish</strain>
        <tissue evidence="3">Whole body</tissue>
    </source>
</reference>
<dbReference type="Gene3D" id="3.80.10.10">
    <property type="entry name" value="Ribonuclease Inhibitor"/>
    <property type="match status" value="2"/>
</dbReference>
<dbReference type="PRINTS" id="PR00019">
    <property type="entry name" value="LEURICHRPT"/>
</dbReference>
<dbReference type="PANTHER" id="PTHR48051:SF1">
    <property type="entry name" value="RAS SUPPRESSOR PROTEIN 1"/>
    <property type="match status" value="1"/>
</dbReference>
<dbReference type="InterPro" id="IPR032675">
    <property type="entry name" value="LRR_dom_sf"/>
</dbReference>
<keyword evidence="1" id="KW-0433">Leucine-rich repeat</keyword>
<evidence type="ECO:0000256" key="1">
    <source>
        <dbReference type="ARBA" id="ARBA00022614"/>
    </source>
</evidence>
<dbReference type="AlphaFoldDB" id="A0AA39FP45"/>
<accession>A0AA39FP45</accession>
<proteinExistence type="predicted"/>
<reference evidence="3" key="2">
    <citation type="submission" date="2023-03" db="EMBL/GenBank/DDBJ databases">
        <authorList>
            <person name="Inwood S.N."/>
            <person name="Skelly J.G."/>
            <person name="Guhlin J."/>
            <person name="Harrop T.W.R."/>
            <person name="Goldson S.G."/>
            <person name="Dearden P.K."/>
        </authorList>
    </citation>
    <scope>NUCLEOTIDE SEQUENCE</scope>
    <source>
        <strain evidence="3">Irish</strain>
        <tissue evidence="3">Whole body</tissue>
    </source>
</reference>
<dbReference type="SMART" id="SM00369">
    <property type="entry name" value="LRR_TYP"/>
    <property type="match status" value="8"/>
</dbReference>
<dbReference type="Pfam" id="PF13855">
    <property type="entry name" value="LRR_8"/>
    <property type="match status" value="2"/>
</dbReference>
<dbReference type="Pfam" id="PF00560">
    <property type="entry name" value="LRR_1"/>
    <property type="match status" value="2"/>
</dbReference>
<protein>
    <recommendedName>
        <fullName evidence="5">L domain-like protein</fullName>
    </recommendedName>
</protein>
<dbReference type="SUPFAM" id="SSF52058">
    <property type="entry name" value="L domain-like"/>
    <property type="match status" value="2"/>
</dbReference>
<gene>
    <name evidence="3" type="ORF">PV328_006307</name>
</gene>
<dbReference type="PANTHER" id="PTHR48051">
    <property type="match status" value="1"/>
</dbReference>
<evidence type="ECO:0008006" key="5">
    <source>
        <dbReference type="Google" id="ProtNLM"/>
    </source>
</evidence>
<evidence type="ECO:0000313" key="4">
    <source>
        <dbReference type="Proteomes" id="UP001168990"/>
    </source>
</evidence>
<dbReference type="GO" id="GO:0005737">
    <property type="term" value="C:cytoplasm"/>
    <property type="evidence" value="ECO:0007669"/>
    <property type="project" value="TreeGrafter"/>
</dbReference>
<dbReference type="InterPro" id="IPR003591">
    <property type="entry name" value="Leu-rich_rpt_typical-subtyp"/>
</dbReference>
<dbReference type="Proteomes" id="UP001168990">
    <property type="component" value="Unassembled WGS sequence"/>
</dbReference>
<dbReference type="InterPro" id="IPR050216">
    <property type="entry name" value="LRR_domain-containing"/>
</dbReference>
<keyword evidence="4" id="KW-1185">Reference proteome</keyword>
<dbReference type="InterPro" id="IPR001611">
    <property type="entry name" value="Leu-rich_rpt"/>
</dbReference>
<keyword evidence="2" id="KW-0677">Repeat</keyword>
<dbReference type="SMART" id="SM00365">
    <property type="entry name" value="LRR_SD22"/>
    <property type="match status" value="6"/>
</dbReference>
<evidence type="ECO:0000256" key="2">
    <source>
        <dbReference type="ARBA" id="ARBA00022737"/>
    </source>
</evidence>
<comment type="caution">
    <text evidence="3">The sequence shown here is derived from an EMBL/GenBank/DDBJ whole genome shotgun (WGS) entry which is preliminary data.</text>
</comment>
<dbReference type="PROSITE" id="PS51450">
    <property type="entry name" value="LRR"/>
    <property type="match status" value="4"/>
</dbReference>
<dbReference type="EMBL" id="JAQQBS010000002">
    <property type="protein sequence ID" value="KAK0173053.1"/>
    <property type="molecule type" value="Genomic_DNA"/>
</dbReference>
<dbReference type="SMART" id="SM00364">
    <property type="entry name" value="LRR_BAC"/>
    <property type="match status" value="8"/>
</dbReference>
<sequence length="579" mass="65885">MATSNELSSQCNEITLIKLNGSNNIAEDDDYDKKYFYNTKELNLSNCKLLNFPKFHNQLNDLVKLDLSNNNICDLPESICLLKKLEYLIIDNNNIKRISVDLNGFDKLKELSLSNNSLSELPLNMEKLQQLEILNLSNNKLQSLPNSWAKMNNLLTLDISMNLFIEIPNCLREGMSKLTFLNVSKNRNMNINGVIYSNNLKKFYAKNNGSVESAFPKWIFSGKFDEINELNFENTQFRTIKIPINNRKIQLKKLNLQQCKLYDTVIENLLINISSLEHLNIGNKNFMSTGNSFPILPNSYILNPEALKTINIAATGLADISKSIETFTNLTEIDIQKNYLSWLPEEICNLKKLQVLIISDNNLIMLPQNMGSMISLKILEAANNHLSSLPSSIIKLQNLEFMDLYQNNLTEIPKEIESLKNLKALDLELNHFDTDNIMLPISYSNLLNQFRIDKPYRGKGPEIIENNSSSVNSSFVSSSDTLSSAESIQDESHYNNDAILTEENWDNLDDSTDDFDPFNPPPISPPKWETPCVFYENQFNFCPADLHPPRIKDVIAEARANGQLSSPLPIIEGQFDDAD</sequence>
<organism evidence="3 4">
    <name type="scientific">Microctonus aethiopoides</name>
    <dbReference type="NCBI Taxonomy" id="144406"/>
    <lineage>
        <taxon>Eukaryota</taxon>
        <taxon>Metazoa</taxon>
        <taxon>Ecdysozoa</taxon>
        <taxon>Arthropoda</taxon>
        <taxon>Hexapoda</taxon>
        <taxon>Insecta</taxon>
        <taxon>Pterygota</taxon>
        <taxon>Neoptera</taxon>
        <taxon>Endopterygota</taxon>
        <taxon>Hymenoptera</taxon>
        <taxon>Apocrita</taxon>
        <taxon>Ichneumonoidea</taxon>
        <taxon>Braconidae</taxon>
        <taxon>Euphorinae</taxon>
        <taxon>Microctonus</taxon>
    </lineage>
</organism>
<evidence type="ECO:0000313" key="3">
    <source>
        <dbReference type="EMBL" id="KAK0173053.1"/>
    </source>
</evidence>